<reference evidence="11" key="1">
    <citation type="submission" date="2016-03" db="EMBL/GenBank/DDBJ databases">
        <authorList>
            <person name="Devillers H."/>
        </authorList>
    </citation>
    <scope>NUCLEOTIDE SEQUENCE [LARGE SCALE GENOMIC DNA]</scope>
</reference>
<feature type="region of interest" description="Disordered" evidence="8">
    <location>
        <begin position="159"/>
        <end position="186"/>
    </location>
</feature>
<dbReference type="InterPro" id="IPR000504">
    <property type="entry name" value="RRM_dom"/>
</dbReference>
<evidence type="ECO:0000313" key="10">
    <source>
        <dbReference type="EMBL" id="SCU86890.1"/>
    </source>
</evidence>
<dbReference type="EMBL" id="LT598455">
    <property type="protein sequence ID" value="SCU86890.1"/>
    <property type="molecule type" value="Genomic_DNA"/>
</dbReference>
<dbReference type="InterPro" id="IPR012677">
    <property type="entry name" value="Nucleotide-bd_a/b_plait_sf"/>
</dbReference>
<feature type="compositionally biased region" description="Polar residues" evidence="8">
    <location>
        <begin position="169"/>
        <end position="186"/>
    </location>
</feature>
<dbReference type="GO" id="GO:0034337">
    <property type="term" value="P:RNA folding"/>
    <property type="evidence" value="ECO:0007669"/>
    <property type="project" value="EnsemblFungi"/>
</dbReference>
<dbReference type="PROSITE" id="PS50102">
    <property type="entry name" value="RRM"/>
    <property type="match status" value="1"/>
</dbReference>
<keyword evidence="5" id="KW-0508">mRNA splicing</keyword>
<feature type="coiled-coil region" evidence="7">
    <location>
        <begin position="3"/>
        <end position="43"/>
    </location>
</feature>
<evidence type="ECO:0000256" key="4">
    <source>
        <dbReference type="ARBA" id="ARBA00022884"/>
    </source>
</evidence>
<feature type="domain" description="RRM" evidence="9">
    <location>
        <begin position="44"/>
        <end position="130"/>
    </location>
</feature>
<dbReference type="STRING" id="1266660.A0A1G4JA35"/>
<dbReference type="GO" id="GO:0030620">
    <property type="term" value="F:U2 snRNA binding"/>
    <property type="evidence" value="ECO:0007669"/>
    <property type="project" value="EnsemblFungi"/>
</dbReference>
<evidence type="ECO:0000259" key="9">
    <source>
        <dbReference type="PROSITE" id="PS50102"/>
    </source>
</evidence>
<comment type="similarity">
    <text evidence="1">Belongs to the HTATSF1 family.</text>
</comment>
<evidence type="ECO:0000256" key="6">
    <source>
        <dbReference type="PROSITE-ProRule" id="PRU00176"/>
    </source>
</evidence>
<keyword evidence="11" id="KW-1185">Reference proteome</keyword>
<dbReference type="Gene3D" id="3.30.70.330">
    <property type="match status" value="2"/>
</dbReference>
<dbReference type="InterPro" id="IPR034392">
    <property type="entry name" value="TatSF1-like_RRM1"/>
</dbReference>
<dbReference type="AlphaFoldDB" id="A0A1G4JA35"/>
<keyword evidence="3" id="KW-0677">Repeat</keyword>
<evidence type="ECO:0000256" key="2">
    <source>
        <dbReference type="ARBA" id="ARBA00022664"/>
    </source>
</evidence>
<evidence type="ECO:0000313" key="11">
    <source>
        <dbReference type="Proteomes" id="UP000190274"/>
    </source>
</evidence>
<dbReference type="SUPFAM" id="SSF54928">
    <property type="entry name" value="RNA-binding domain, RBD"/>
    <property type="match status" value="1"/>
</dbReference>
<dbReference type="PANTHER" id="PTHR15608">
    <property type="entry name" value="SPLICING FACTOR U2AF-ASSOCIATED PROTEIN 2"/>
    <property type="match status" value="1"/>
</dbReference>
<evidence type="ECO:0000256" key="7">
    <source>
        <dbReference type="SAM" id="Coils"/>
    </source>
</evidence>
<organism evidence="10 11">
    <name type="scientific">Lachancea dasiensis</name>
    <dbReference type="NCBI Taxonomy" id="1072105"/>
    <lineage>
        <taxon>Eukaryota</taxon>
        <taxon>Fungi</taxon>
        <taxon>Dikarya</taxon>
        <taxon>Ascomycota</taxon>
        <taxon>Saccharomycotina</taxon>
        <taxon>Saccharomycetes</taxon>
        <taxon>Saccharomycetales</taxon>
        <taxon>Saccharomycetaceae</taxon>
        <taxon>Lachancea</taxon>
    </lineage>
</organism>
<keyword evidence="4 6" id="KW-0694">RNA-binding</keyword>
<evidence type="ECO:0000256" key="8">
    <source>
        <dbReference type="SAM" id="MobiDB-lite"/>
    </source>
</evidence>
<dbReference type="SMART" id="SM00360">
    <property type="entry name" value="RRM"/>
    <property type="match status" value="2"/>
</dbReference>
<dbReference type="GO" id="GO:0005684">
    <property type="term" value="C:U2-type spliceosomal complex"/>
    <property type="evidence" value="ECO:0007669"/>
    <property type="project" value="TreeGrafter"/>
</dbReference>
<evidence type="ECO:0000256" key="1">
    <source>
        <dbReference type="ARBA" id="ARBA00007747"/>
    </source>
</evidence>
<evidence type="ECO:0000256" key="5">
    <source>
        <dbReference type="ARBA" id="ARBA00023187"/>
    </source>
</evidence>
<proteinExistence type="inferred from homology"/>
<accession>A0A1G4JA35</accession>
<sequence>MDEEELELKRRLMEAKVEELARRKRLRKNENELSGTKRQVKKNCAIYISNLPLEGMDKEKLVSEFGRFGIIRKDPANNEPKCKMYKDDNGNFKGDALILYLKPESVEIAVQLMDGVALEGSKLKVEEAVFTPATGKTEKNEEGLAKLKRSNALKIKEQEHELNDWSDADSLSENSDNSSMTPSRNSLAEEASTRIVVLTNVLDLYESLRRQELLEIESDLKAGCSAVGELLDFELDEVLGQVRAEYATEESAQQCCKTMDGRYFDGRKLNAYILSEESKEDTADV</sequence>
<dbReference type="GO" id="GO:1903241">
    <property type="term" value="P:U2-type prespliceosome assembly"/>
    <property type="evidence" value="ECO:0007669"/>
    <property type="project" value="EnsemblFungi"/>
</dbReference>
<dbReference type="InterPro" id="IPR035979">
    <property type="entry name" value="RBD_domain_sf"/>
</dbReference>
<gene>
    <name evidence="10" type="ORF">LADA_0E00848G</name>
</gene>
<dbReference type="PANTHER" id="PTHR15608:SF0">
    <property type="entry name" value="HIV TAT-SPECIFIC FACTOR 1"/>
    <property type="match status" value="1"/>
</dbReference>
<dbReference type="OrthoDB" id="10258585at2759"/>
<evidence type="ECO:0000256" key="3">
    <source>
        <dbReference type="ARBA" id="ARBA00022737"/>
    </source>
</evidence>
<dbReference type="InterPro" id="IPR034393">
    <property type="entry name" value="TatSF1-like"/>
</dbReference>
<dbReference type="GO" id="GO:0005686">
    <property type="term" value="C:U2 snRNP"/>
    <property type="evidence" value="ECO:0007669"/>
    <property type="project" value="EnsemblFungi"/>
</dbReference>
<dbReference type="Proteomes" id="UP000190274">
    <property type="component" value="Chromosome E"/>
</dbReference>
<protein>
    <submittedName>
        <fullName evidence="10">LADA_0E00848g1_1</fullName>
    </submittedName>
</protein>
<name>A0A1G4JA35_9SACH</name>
<dbReference type="CDD" id="cd12281">
    <property type="entry name" value="RRM1_TatSF1_like"/>
    <property type="match status" value="1"/>
</dbReference>
<keyword evidence="7" id="KW-0175">Coiled coil</keyword>
<keyword evidence="2" id="KW-0507">mRNA processing</keyword>